<gene>
    <name evidence="2" type="ORF">SVUK_LOCUS1008</name>
</gene>
<dbReference type="AlphaFoldDB" id="A0A3P7I0G2"/>
<evidence type="ECO:0000313" key="3">
    <source>
        <dbReference type="Proteomes" id="UP000270094"/>
    </source>
</evidence>
<sequence length="66" mass="7319">MAQSGTHAMLGGARPQRLHTSKDELSHQHAFDVIWGSHIGTGNNFKSVMGRCFIVFARQVLRARVT</sequence>
<accession>A0A3P7I0G2</accession>
<proteinExistence type="predicted"/>
<evidence type="ECO:0000256" key="1">
    <source>
        <dbReference type="SAM" id="MobiDB-lite"/>
    </source>
</evidence>
<name>A0A3P7I0G2_STRVU</name>
<keyword evidence="3" id="KW-1185">Reference proteome</keyword>
<reference evidence="2 3" key="1">
    <citation type="submission" date="2018-11" db="EMBL/GenBank/DDBJ databases">
        <authorList>
            <consortium name="Pathogen Informatics"/>
        </authorList>
    </citation>
    <scope>NUCLEOTIDE SEQUENCE [LARGE SCALE GENOMIC DNA]</scope>
</reference>
<organism evidence="2 3">
    <name type="scientific">Strongylus vulgaris</name>
    <name type="common">Blood worm</name>
    <dbReference type="NCBI Taxonomy" id="40348"/>
    <lineage>
        <taxon>Eukaryota</taxon>
        <taxon>Metazoa</taxon>
        <taxon>Ecdysozoa</taxon>
        <taxon>Nematoda</taxon>
        <taxon>Chromadorea</taxon>
        <taxon>Rhabditida</taxon>
        <taxon>Rhabditina</taxon>
        <taxon>Rhabditomorpha</taxon>
        <taxon>Strongyloidea</taxon>
        <taxon>Strongylidae</taxon>
        <taxon>Strongylus</taxon>
    </lineage>
</organism>
<evidence type="ECO:0000313" key="2">
    <source>
        <dbReference type="EMBL" id="VDM66010.1"/>
    </source>
</evidence>
<dbReference type="EMBL" id="UYYB01001874">
    <property type="protein sequence ID" value="VDM66010.1"/>
    <property type="molecule type" value="Genomic_DNA"/>
</dbReference>
<protein>
    <submittedName>
        <fullName evidence="2">Uncharacterized protein</fullName>
    </submittedName>
</protein>
<dbReference type="Proteomes" id="UP000270094">
    <property type="component" value="Unassembled WGS sequence"/>
</dbReference>
<feature type="region of interest" description="Disordered" evidence="1">
    <location>
        <begin position="1"/>
        <end position="22"/>
    </location>
</feature>